<evidence type="ECO:0000259" key="7">
    <source>
        <dbReference type="Pfam" id="PF18052"/>
    </source>
</evidence>
<dbReference type="PANTHER" id="PTHR36766:SF40">
    <property type="entry name" value="DISEASE RESISTANCE PROTEIN RGA3"/>
    <property type="match status" value="1"/>
</dbReference>
<dbReference type="GO" id="GO:0051707">
    <property type="term" value="P:response to other organism"/>
    <property type="evidence" value="ECO:0007669"/>
    <property type="project" value="UniProtKB-ARBA"/>
</dbReference>
<gene>
    <name evidence="10" type="ORF">LR48_Vigan08g069000</name>
</gene>
<dbReference type="Gene3D" id="1.10.8.430">
    <property type="entry name" value="Helical domain of apoptotic protease-activating factors"/>
    <property type="match status" value="1"/>
</dbReference>
<dbReference type="SUPFAM" id="SSF52058">
    <property type="entry name" value="L domain-like"/>
    <property type="match status" value="2"/>
</dbReference>
<dbReference type="Pfam" id="PF23559">
    <property type="entry name" value="WHD_DRP"/>
    <property type="match status" value="1"/>
</dbReference>
<evidence type="ECO:0000256" key="3">
    <source>
        <dbReference type="ARBA" id="ARBA00022741"/>
    </source>
</evidence>
<proteinExistence type="predicted"/>
<dbReference type="FunFam" id="3.40.50.300:FF:001091">
    <property type="entry name" value="Probable disease resistance protein At1g61300"/>
    <property type="match status" value="1"/>
</dbReference>
<protein>
    <recommendedName>
        <fullName evidence="12">NB-ARC domain-containing protein</fullName>
    </recommendedName>
</protein>
<dbReference type="InterPro" id="IPR002182">
    <property type="entry name" value="NB-ARC"/>
</dbReference>
<dbReference type="Gene3D" id="1.20.5.4130">
    <property type="match status" value="1"/>
</dbReference>
<evidence type="ECO:0000313" key="10">
    <source>
        <dbReference type="EMBL" id="KOM49863.1"/>
    </source>
</evidence>
<dbReference type="InterPro" id="IPR042197">
    <property type="entry name" value="Apaf_helical"/>
</dbReference>
<reference evidence="11" key="1">
    <citation type="journal article" date="2015" name="Proc. Natl. Acad. Sci. U.S.A.">
        <title>Genome sequencing of adzuki bean (Vigna angularis) provides insight into high starch and low fat accumulation and domestication.</title>
        <authorList>
            <person name="Yang K."/>
            <person name="Tian Z."/>
            <person name="Chen C."/>
            <person name="Luo L."/>
            <person name="Zhao B."/>
            <person name="Wang Z."/>
            <person name="Yu L."/>
            <person name="Li Y."/>
            <person name="Sun Y."/>
            <person name="Li W."/>
            <person name="Chen Y."/>
            <person name="Li Y."/>
            <person name="Zhang Y."/>
            <person name="Ai D."/>
            <person name="Zhao J."/>
            <person name="Shang C."/>
            <person name="Ma Y."/>
            <person name="Wu B."/>
            <person name="Wang M."/>
            <person name="Gao L."/>
            <person name="Sun D."/>
            <person name="Zhang P."/>
            <person name="Guo F."/>
            <person name="Wang W."/>
            <person name="Li Y."/>
            <person name="Wang J."/>
            <person name="Varshney R.K."/>
            <person name="Wang J."/>
            <person name="Ling H.Q."/>
            <person name="Wan P."/>
        </authorList>
    </citation>
    <scope>NUCLEOTIDE SEQUENCE</scope>
    <source>
        <strain evidence="11">cv. Jingnong 6</strain>
    </source>
</reference>
<dbReference type="InterPro" id="IPR056789">
    <property type="entry name" value="LRR_R13L1-DRL21"/>
</dbReference>
<dbReference type="FunFam" id="1.10.10.10:FF:000322">
    <property type="entry name" value="Probable disease resistance protein At1g63360"/>
    <property type="match status" value="1"/>
</dbReference>
<accession>A0A0L9V4D4</accession>
<dbReference type="Gramene" id="KOM49863">
    <property type="protein sequence ID" value="KOM49863"/>
    <property type="gene ID" value="LR48_Vigan08g069000"/>
</dbReference>
<dbReference type="InterPro" id="IPR032675">
    <property type="entry name" value="LRR_dom_sf"/>
</dbReference>
<dbReference type="GO" id="GO:0005524">
    <property type="term" value="F:ATP binding"/>
    <property type="evidence" value="ECO:0007669"/>
    <property type="project" value="UniProtKB-KW"/>
</dbReference>
<dbReference type="InterPro" id="IPR041118">
    <property type="entry name" value="Rx_N"/>
</dbReference>
<dbReference type="InterPro" id="IPR027417">
    <property type="entry name" value="P-loop_NTPase"/>
</dbReference>
<feature type="domain" description="R13L1/DRL21-like LRR repeat region" evidence="9">
    <location>
        <begin position="689"/>
        <end position="785"/>
    </location>
</feature>
<dbReference type="Pfam" id="PF18052">
    <property type="entry name" value="Rx_N"/>
    <property type="match status" value="1"/>
</dbReference>
<evidence type="ECO:0000256" key="1">
    <source>
        <dbReference type="ARBA" id="ARBA00022614"/>
    </source>
</evidence>
<name>A0A0L9V4D4_PHAAN</name>
<dbReference type="Gene3D" id="3.80.10.10">
    <property type="entry name" value="Ribonuclease Inhibitor"/>
    <property type="match status" value="4"/>
</dbReference>
<keyword evidence="4" id="KW-0611">Plant defense</keyword>
<feature type="domain" description="NB-ARC" evidence="6">
    <location>
        <begin position="172"/>
        <end position="344"/>
    </location>
</feature>
<evidence type="ECO:0000259" key="6">
    <source>
        <dbReference type="Pfam" id="PF00931"/>
    </source>
</evidence>
<feature type="domain" description="Disease resistance protein winged helix" evidence="8">
    <location>
        <begin position="428"/>
        <end position="497"/>
    </location>
</feature>
<dbReference type="GO" id="GO:0006952">
    <property type="term" value="P:defense response"/>
    <property type="evidence" value="ECO:0007669"/>
    <property type="project" value="UniProtKB-KW"/>
</dbReference>
<dbReference type="EMBL" id="CM003378">
    <property type="protein sequence ID" value="KOM49863.1"/>
    <property type="molecule type" value="Genomic_DNA"/>
</dbReference>
<evidence type="ECO:0000259" key="9">
    <source>
        <dbReference type="Pfam" id="PF25019"/>
    </source>
</evidence>
<dbReference type="OrthoDB" id="1733640at2759"/>
<dbReference type="OMA" id="NIERWEE"/>
<keyword evidence="5" id="KW-0067">ATP-binding</keyword>
<dbReference type="GO" id="GO:0043531">
    <property type="term" value="F:ADP binding"/>
    <property type="evidence" value="ECO:0007669"/>
    <property type="project" value="InterPro"/>
</dbReference>
<dbReference type="Gene3D" id="1.10.10.10">
    <property type="entry name" value="Winged helix-like DNA-binding domain superfamily/Winged helix DNA-binding domain"/>
    <property type="match status" value="1"/>
</dbReference>
<dbReference type="SUPFAM" id="SSF52540">
    <property type="entry name" value="P-loop containing nucleoside triphosphate hydrolases"/>
    <property type="match status" value="1"/>
</dbReference>
<dbReference type="Pfam" id="PF25019">
    <property type="entry name" value="LRR_R13L1-DRL21"/>
    <property type="match status" value="1"/>
</dbReference>
<dbReference type="Gene3D" id="3.40.50.300">
    <property type="entry name" value="P-loop containing nucleotide triphosphate hydrolases"/>
    <property type="match status" value="1"/>
</dbReference>
<dbReference type="Pfam" id="PF00931">
    <property type="entry name" value="NB-ARC"/>
    <property type="match status" value="1"/>
</dbReference>
<dbReference type="AlphaFoldDB" id="A0A0L9V4D4"/>
<dbReference type="Proteomes" id="UP000053144">
    <property type="component" value="Chromosome 8"/>
</dbReference>
<sequence>MPVIETLGGALFGAVLQVLFDKLDSRQVLDYFRRRKFDEKLLKKLKRKLVSINAGVDDAEKKQFRNAYVKAWLDEVRDVLLDTEDLMDEIYYEFSRYGLEVESHSSSSQVCIFESRIKEVLDDLECLLNQMDDLGLKNASGVGVGLGLNSNVSQKLPSTSLVVENIIYGRDDEKEMILKWMTSDTEKHSQLSILSVVGMGGLGKTTLAQHVYNDPRIEGKFAIKGWVYVSDEFDVLMLTKTIFGVLTKSKDDSVDLEMVQGRLKEKLTGRKFLVVLDDVWNEDRAQWKALQTPLNYGAKGSKILVTTRSNKVASIVQSNKLHELKQLGGDHSWQVFAKHAFQDDNSQMNAEVKEIGTKIVEKCRGLPLALETVGCLLRSKSSVAEWKSVLSSEIWDFPEEDSKIIPALLLSYYHLPSYLKRCFSYCAMFPKDHQFDKKNLIQLWMAENFLQRSQQSKSQEEVGEHYFNVLLSRCFFQQSSEGFKSCFVMHGLLNDLAKYVSGDICFRFGIDRAKRTLKETRHFSFVIDDYGVSCNEYENLYDAKGLRTFLPVTRISYWSWYCETLTLELIFKLKCLHVLSFCGCVNLKEVPETIGNLIHLRFLDLSNTGIQKLPDTMCSLCNLQTLKLNSCVNLKELPCNLHKLTNLCCPELMKNSLTKMPMHIGKLKNLEIFMSPFNVGKSSELCIQQLGELLSKTCLVRLDLHWDLEQNLVNFMKEREILENLQPSRHLEELSINDYGGIQFPHWLSDNSLSNLVSLSLINCKHCLLLPSLEFLTFLRHLTISGHDWIRTIDADFYRNSCSAFASLQTLNFADMKEWEEWQCRTGDFPSLQSLFVTKCPKLKGQLPKQLSHLRKLIIEDCKQLVTLAPRTLEICELQLRDCGKLQIDYNPTTLKRLQIGGDNMEASLLERLGHIISHTSLESFTIFSCPNMNIPINHCFDFLEKLHIGGGCDSLTNFPLDFFPKLSELELSECPNLQMIAQGHPLNHLKILRIGKCSRFEYFPNEGLFARQLESFYIIGLEKLKSLPKRMSVLLPSLNLLYINDCPDVEVSDGCLPSNLNEMCLFNCSKLIASLKGPWGTNPSLKSLSIGKVDEDCFPSEGLLPLSVTNLEIYDCPNLKKLDYRGLCHLFSLEKLFLYKCPILQCLPEEGLPKSISKLRVEGCPLIKQRCKKQEGEDWQKIAHIKYIMVDRERVNI</sequence>
<evidence type="ECO:0000259" key="8">
    <source>
        <dbReference type="Pfam" id="PF23559"/>
    </source>
</evidence>
<dbReference type="PRINTS" id="PR00364">
    <property type="entry name" value="DISEASERSIST"/>
</dbReference>
<dbReference type="PANTHER" id="PTHR36766">
    <property type="entry name" value="PLANT BROAD-SPECTRUM MILDEW RESISTANCE PROTEIN RPW8"/>
    <property type="match status" value="1"/>
</dbReference>
<organism evidence="10 11">
    <name type="scientific">Phaseolus angularis</name>
    <name type="common">Azuki bean</name>
    <name type="synonym">Vigna angularis</name>
    <dbReference type="NCBI Taxonomy" id="3914"/>
    <lineage>
        <taxon>Eukaryota</taxon>
        <taxon>Viridiplantae</taxon>
        <taxon>Streptophyta</taxon>
        <taxon>Embryophyta</taxon>
        <taxon>Tracheophyta</taxon>
        <taxon>Spermatophyta</taxon>
        <taxon>Magnoliopsida</taxon>
        <taxon>eudicotyledons</taxon>
        <taxon>Gunneridae</taxon>
        <taxon>Pentapetalae</taxon>
        <taxon>rosids</taxon>
        <taxon>fabids</taxon>
        <taxon>Fabales</taxon>
        <taxon>Fabaceae</taxon>
        <taxon>Papilionoideae</taxon>
        <taxon>50 kb inversion clade</taxon>
        <taxon>NPAAA clade</taxon>
        <taxon>indigoferoid/millettioid clade</taxon>
        <taxon>Phaseoleae</taxon>
        <taxon>Vigna</taxon>
    </lineage>
</organism>
<evidence type="ECO:0008006" key="12">
    <source>
        <dbReference type="Google" id="ProtNLM"/>
    </source>
</evidence>
<dbReference type="InterPro" id="IPR058922">
    <property type="entry name" value="WHD_DRP"/>
</dbReference>
<keyword evidence="3" id="KW-0547">Nucleotide-binding</keyword>
<evidence type="ECO:0000256" key="5">
    <source>
        <dbReference type="ARBA" id="ARBA00022840"/>
    </source>
</evidence>
<evidence type="ECO:0000313" key="11">
    <source>
        <dbReference type="Proteomes" id="UP000053144"/>
    </source>
</evidence>
<evidence type="ECO:0000256" key="4">
    <source>
        <dbReference type="ARBA" id="ARBA00022821"/>
    </source>
</evidence>
<dbReference type="InterPro" id="IPR036388">
    <property type="entry name" value="WH-like_DNA-bd_sf"/>
</dbReference>
<keyword evidence="1" id="KW-0433">Leucine-rich repeat</keyword>
<feature type="domain" description="Disease resistance N-terminal" evidence="7">
    <location>
        <begin position="15"/>
        <end position="98"/>
    </location>
</feature>
<keyword evidence="2" id="KW-0677">Repeat</keyword>
<evidence type="ECO:0000256" key="2">
    <source>
        <dbReference type="ARBA" id="ARBA00022737"/>
    </source>
</evidence>